<dbReference type="Proteomes" id="UP000827092">
    <property type="component" value="Unassembled WGS sequence"/>
</dbReference>
<feature type="region of interest" description="Disordered" evidence="1">
    <location>
        <begin position="1"/>
        <end position="26"/>
    </location>
</feature>
<evidence type="ECO:0000259" key="2">
    <source>
        <dbReference type="Pfam" id="PF00078"/>
    </source>
</evidence>
<evidence type="ECO:0000313" key="4">
    <source>
        <dbReference type="Proteomes" id="UP000827092"/>
    </source>
</evidence>
<dbReference type="Pfam" id="PF00078">
    <property type="entry name" value="RVT_1"/>
    <property type="match status" value="1"/>
</dbReference>
<reference evidence="3 4" key="1">
    <citation type="journal article" date="2022" name="Nat. Ecol. Evol.">
        <title>A masculinizing supergene underlies an exaggerated male reproductive morph in a spider.</title>
        <authorList>
            <person name="Hendrickx F."/>
            <person name="De Corte Z."/>
            <person name="Sonet G."/>
            <person name="Van Belleghem S.M."/>
            <person name="Kostlbacher S."/>
            <person name="Vangestel C."/>
        </authorList>
    </citation>
    <scope>NUCLEOTIDE SEQUENCE [LARGE SCALE GENOMIC DNA]</scope>
    <source>
        <strain evidence="3">W744_W776</strain>
    </source>
</reference>
<name>A0AAV6TPM2_9ARAC</name>
<dbReference type="AlphaFoldDB" id="A0AAV6TPM2"/>
<dbReference type="EMBL" id="JAFNEN010001570">
    <property type="protein sequence ID" value="KAG8173646.1"/>
    <property type="molecule type" value="Genomic_DNA"/>
</dbReference>
<dbReference type="Gene3D" id="2.40.70.10">
    <property type="entry name" value="Acid Proteases"/>
    <property type="match status" value="1"/>
</dbReference>
<dbReference type="InterPro" id="IPR021109">
    <property type="entry name" value="Peptidase_aspartic_dom_sf"/>
</dbReference>
<protein>
    <recommendedName>
        <fullName evidence="2">Reverse transcriptase domain-containing protein</fullName>
    </recommendedName>
</protein>
<dbReference type="InterPro" id="IPR000477">
    <property type="entry name" value="RT_dom"/>
</dbReference>
<feature type="compositionally biased region" description="Low complexity" evidence="1">
    <location>
        <begin position="11"/>
        <end position="20"/>
    </location>
</feature>
<dbReference type="InterPro" id="IPR043502">
    <property type="entry name" value="DNA/RNA_pol_sf"/>
</dbReference>
<evidence type="ECO:0000256" key="1">
    <source>
        <dbReference type="SAM" id="MobiDB-lite"/>
    </source>
</evidence>
<comment type="caution">
    <text evidence="3">The sequence shown here is derived from an EMBL/GenBank/DDBJ whole genome shotgun (WGS) entry which is preliminary data.</text>
</comment>
<dbReference type="PANTHER" id="PTHR47331">
    <property type="entry name" value="PHD-TYPE DOMAIN-CONTAINING PROTEIN"/>
    <property type="match status" value="1"/>
</dbReference>
<evidence type="ECO:0000313" key="3">
    <source>
        <dbReference type="EMBL" id="KAG8173646.1"/>
    </source>
</evidence>
<dbReference type="Gene3D" id="3.30.70.270">
    <property type="match status" value="1"/>
</dbReference>
<feature type="domain" description="Reverse transcriptase" evidence="2">
    <location>
        <begin position="406"/>
        <end position="521"/>
    </location>
</feature>
<gene>
    <name evidence="3" type="ORF">JTE90_014700</name>
</gene>
<organism evidence="3 4">
    <name type="scientific">Oedothorax gibbosus</name>
    <dbReference type="NCBI Taxonomy" id="931172"/>
    <lineage>
        <taxon>Eukaryota</taxon>
        <taxon>Metazoa</taxon>
        <taxon>Ecdysozoa</taxon>
        <taxon>Arthropoda</taxon>
        <taxon>Chelicerata</taxon>
        <taxon>Arachnida</taxon>
        <taxon>Araneae</taxon>
        <taxon>Araneomorphae</taxon>
        <taxon>Entelegynae</taxon>
        <taxon>Araneoidea</taxon>
        <taxon>Linyphiidae</taxon>
        <taxon>Erigoninae</taxon>
        <taxon>Oedothorax</taxon>
    </lineage>
</organism>
<sequence length="562" mass="63625">MTPDVETPQNSESVVSSVAHSEGEGSDSILPTCAVRVRNAGLGSRSKIVSVLFDSASSCSFVTRDIARELNLLVTRKEILDICTFGNSPTKTAFDVTTVSICNVNDPSRWAKVEVFITDKISHARIGIPKNVKQMLANVSIPAREVALVEGKREIDVLLGCDVMWRFQTGNRIELEKGLYCIETLFGFFVSGTARSSDNFKSLVNLCVLGKSEIERDRNTESLIKKGEDENLNLELKKLWELDNLFISNEGESSLLNSEVEVLRDFENNLKYDNERYEVGLPFKGEVDLPDNFEVSKRRLNSLVSRFRRDPVLYENYKSVFEEQLMSGVIEQVDITKDDLVDRIYYAPHHPVIREQKESNRTRLRIVFDMSSKERGSLSLNDNLHSGPNLNPNLLILLLKFRMNGIGIVADIERAFLSIGLKEVDRNCQRFLWIDKIPPTEIKFYRNTTVSFGVKSSPFHLAATIKHHVRTFGNSNPAAYKALNDCLYVDDLIISLNDINEAVETCKDAKNILASANMNLREWRTNSPELATIWQDNNFEKKPEDNLIAIKASPTFRSSYFS</sequence>
<dbReference type="InterPro" id="IPR043128">
    <property type="entry name" value="Rev_trsase/Diguanyl_cyclase"/>
</dbReference>
<proteinExistence type="predicted"/>
<keyword evidence="4" id="KW-1185">Reference proteome</keyword>
<dbReference type="Gene3D" id="3.10.10.10">
    <property type="entry name" value="HIV Type 1 Reverse Transcriptase, subunit A, domain 1"/>
    <property type="match status" value="1"/>
</dbReference>
<accession>A0AAV6TPM2</accession>
<dbReference type="SUPFAM" id="SSF56672">
    <property type="entry name" value="DNA/RNA polymerases"/>
    <property type="match status" value="1"/>
</dbReference>
<dbReference type="PANTHER" id="PTHR47331:SF1">
    <property type="entry name" value="GAG-LIKE PROTEIN"/>
    <property type="match status" value="1"/>
</dbReference>
<dbReference type="GO" id="GO:0071897">
    <property type="term" value="P:DNA biosynthetic process"/>
    <property type="evidence" value="ECO:0007669"/>
    <property type="project" value="UniProtKB-ARBA"/>
</dbReference>